<gene>
    <name evidence="2" type="ORF">PODCO_512034</name>
</gene>
<protein>
    <submittedName>
        <fullName evidence="2">Uncharacterized protein</fullName>
    </submittedName>
</protein>
<feature type="region of interest" description="Disordered" evidence="1">
    <location>
        <begin position="386"/>
        <end position="406"/>
    </location>
</feature>
<evidence type="ECO:0000313" key="2">
    <source>
        <dbReference type="EMBL" id="VBB81456.1"/>
    </source>
</evidence>
<sequence>MPPRKQIGVPSTAPTRQSSCVASREATTTQELAGEVQDAAAGQDASEEWKTSAVDSFDWSTLTRENQFCYGNEEEHISVGTGFHLLGTNKHIPSQYPSPYNMRFEVQSGNSKIKKSGVVRIIGGADGINMIPFVNIEHVIILPEPKAKRQKNHRVLIVPTAATGLSPIKRKCPKIISFSLPNKNADKDLIGTIDEAADASKDTYLSVFRKVFNRKLKPFGKSVIDATDFQKAGIWEGKTTVRFRLNYQPHQMTVRSLPTILTIDRDLSSNIRARSAFSGHSYFLREGLVFLRDSKGRHGGEDLHLFIPFNSFSKSLLLLAYENGEPVGIRYLIEDLSEPYFAATADAKKDEQNSLMIGFDGLPVELLDELKKWSEGNRIKTTRMNLGGLSTTMPKTHQRQASRRRV</sequence>
<dbReference type="EMBL" id="LR026968">
    <property type="protein sequence ID" value="VBB81456.1"/>
    <property type="molecule type" value="Genomic_DNA"/>
</dbReference>
<feature type="compositionally biased region" description="Basic residues" evidence="1">
    <location>
        <begin position="396"/>
        <end position="406"/>
    </location>
</feature>
<evidence type="ECO:0000256" key="1">
    <source>
        <dbReference type="SAM" id="MobiDB-lite"/>
    </source>
</evidence>
<organism evidence="2 3">
    <name type="scientific">Podospora comata</name>
    <dbReference type="NCBI Taxonomy" id="48703"/>
    <lineage>
        <taxon>Eukaryota</taxon>
        <taxon>Fungi</taxon>
        <taxon>Dikarya</taxon>
        <taxon>Ascomycota</taxon>
        <taxon>Pezizomycotina</taxon>
        <taxon>Sordariomycetes</taxon>
        <taxon>Sordariomycetidae</taxon>
        <taxon>Sordariales</taxon>
        <taxon>Podosporaceae</taxon>
        <taxon>Podospora</taxon>
    </lineage>
</organism>
<feature type="region of interest" description="Disordered" evidence="1">
    <location>
        <begin position="1"/>
        <end position="47"/>
    </location>
</feature>
<feature type="compositionally biased region" description="Polar residues" evidence="1">
    <location>
        <begin position="12"/>
        <end position="31"/>
    </location>
</feature>
<keyword evidence="3" id="KW-1185">Reference proteome</keyword>
<proteinExistence type="predicted"/>
<evidence type="ECO:0000313" key="3">
    <source>
        <dbReference type="Proteomes" id="UP000280685"/>
    </source>
</evidence>
<feature type="compositionally biased region" description="Polar residues" evidence="1">
    <location>
        <begin position="386"/>
        <end position="395"/>
    </location>
</feature>
<dbReference type="Proteomes" id="UP000280685">
    <property type="component" value="Chromosome 5"/>
</dbReference>
<accession>A0ABY6SDF2</accession>
<name>A0ABY6SDF2_PODCO</name>
<reference evidence="2" key="1">
    <citation type="submission" date="2018-02" db="EMBL/GenBank/DDBJ databases">
        <authorList>
            <person name="Silar P."/>
        </authorList>
    </citation>
    <scope>NUCLEOTIDE SEQUENCE [LARGE SCALE GENOMIC DNA]</scope>
    <source>
        <strain evidence="2">T</strain>
    </source>
</reference>